<dbReference type="Proteomes" id="UP000593892">
    <property type="component" value="Chromosome"/>
</dbReference>
<dbReference type="EMBL" id="CP063849">
    <property type="protein sequence ID" value="QOY90081.1"/>
    <property type="molecule type" value="Genomic_DNA"/>
</dbReference>
<reference evidence="2 3" key="1">
    <citation type="submission" date="2020-10" db="EMBL/GenBank/DDBJ databases">
        <title>Complete genome sequence of Paludibaculum fermentans P105T, a facultatively anaerobic acidobacterium capable of dissimilatory Fe(III) reduction.</title>
        <authorList>
            <person name="Dedysh S.N."/>
            <person name="Beletsky A.V."/>
            <person name="Kulichevskaya I.S."/>
            <person name="Mardanov A.V."/>
            <person name="Ravin N.V."/>
        </authorList>
    </citation>
    <scope>NUCLEOTIDE SEQUENCE [LARGE SCALE GENOMIC DNA]</scope>
    <source>
        <strain evidence="2 3">P105</strain>
    </source>
</reference>
<sequence length="289" mass="30677">MPFCTSCGAEAGGASRFCARCGAILPGSTQSAQFTPVTVDEPLDYTIQGDNLQVARLKLKPGQEVFAEAGKMLYKTPSVQWESRMTGETLGQKLWGAVKRKLMGESLFWTHFRAGGAGGEVGFAGAYPGRIQAFDLKPAQAVLVQRDSFICAQRSVNVDIALVKKLGSGFFGGEGFILERITGPGVAFIHAGGDFIEFTLAPGETLQIDTGCIVAFDDGVDYDIQLAGGIKTAIFGGEGLFLATLTGPGRVIIQSMTLEKMRRELAPGRSGGDERSPLESLGGFFNSDD</sequence>
<evidence type="ECO:0000313" key="3">
    <source>
        <dbReference type="Proteomes" id="UP000593892"/>
    </source>
</evidence>
<proteinExistence type="predicted"/>
<dbReference type="RefSeq" id="WP_194451743.1">
    <property type="nucleotide sequence ID" value="NZ_CP063849.1"/>
</dbReference>
<dbReference type="AlphaFoldDB" id="A0A7S7SN18"/>
<organism evidence="2 3">
    <name type="scientific">Paludibaculum fermentans</name>
    <dbReference type="NCBI Taxonomy" id="1473598"/>
    <lineage>
        <taxon>Bacteria</taxon>
        <taxon>Pseudomonadati</taxon>
        <taxon>Acidobacteriota</taxon>
        <taxon>Terriglobia</taxon>
        <taxon>Bryobacterales</taxon>
        <taxon>Bryobacteraceae</taxon>
        <taxon>Paludibaculum</taxon>
    </lineage>
</organism>
<dbReference type="InterPro" id="IPR002838">
    <property type="entry name" value="AIM24"/>
</dbReference>
<evidence type="ECO:0000313" key="2">
    <source>
        <dbReference type="EMBL" id="QOY90081.1"/>
    </source>
</evidence>
<feature type="compositionally biased region" description="Basic and acidic residues" evidence="1">
    <location>
        <begin position="265"/>
        <end position="277"/>
    </location>
</feature>
<gene>
    <name evidence="2" type="ORF">IRI77_09045</name>
</gene>
<dbReference type="PANTHER" id="PTHR43657:SF1">
    <property type="entry name" value="ALTERED INHERITANCE OF MITOCHONDRIA PROTEIN 24, MITOCHONDRIAL"/>
    <property type="match status" value="1"/>
</dbReference>
<dbReference type="Gene3D" id="3.60.160.10">
    <property type="entry name" value="Mitochondrial biogenesis AIM24"/>
    <property type="match status" value="1"/>
</dbReference>
<keyword evidence="3" id="KW-1185">Reference proteome</keyword>
<name>A0A7S7SN18_PALFE</name>
<dbReference type="SUPFAM" id="SSF51219">
    <property type="entry name" value="TRAP-like"/>
    <property type="match status" value="1"/>
</dbReference>
<evidence type="ECO:0000256" key="1">
    <source>
        <dbReference type="SAM" id="MobiDB-lite"/>
    </source>
</evidence>
<dbReference type="NCBIfam" id="TIGR00266">
    <property type="entry name" value="TIGR00266 family protein"/>
    <property type="match status" value="1"/>
</dbReference>
<dbReference type="Pfam" id="PF01987">
    <property type="entry name" value="AIM24"/>
    <property type="match status" value="1"/>
</dbReference>
<feature type="region of interest" description="Disordered" evidence="1">
    <location>
        <begin position="265"/>
        <end position="289"/>
    </location>
</feature>
<protein>
    <submittedName>
        <fullName evidence="2">TIGR00266 family protein</fullName>
    </submittedName>
</protein>
<accession>A0A7S7SN18</accession>
<dbReference type="InterPro" id="IPR016031">
    <property type="entry name" value="Trp_RNA-bd_attenuator-like_dom"/>
</dbReference>
<dbReference type="PANTHER" id="PTHR43657">
    <property type="entry name" value="TRYPTOPHAN RNA-BINDING ATTENUATOR PROTEIN-LIKE PROTEIN"/>
    <property type="match status" value="1"/>
</dbReference>
<dbReference type="KEGG" id="pfer:IRI77_09045"/>
<dbReference type="InterPro" id="IPR036983">
    <property type="entry name" value="AIM24_sf"/>
</dbReference>